<evidence type="ECO:0008006" key="2">
    <source>
        <dbReference type="Google" id="ProtNLM"/>
    </source>
</evidence>
<proteinExistence type="predicted"/>
<gene>
    <name evidence="1" type="ORF">ENG63_09820</name>
</gene>
<dbReference type="AlphaFoldDB" id="A0A7C0Y5V3"/>
<dbReference type="EMBL" id="DRBS01000361">
    <property type="protein sequence ID" value="HDD45138.1"/>
    <property type="molecule type" value="Genomic_DNA"/>
</dbReference>
<name>A0A7C0Y5V3_DESA2</name>
<dbReference type="Proteomes" id="UP000886289">
    <property type="component" value="Unassembled WGS sequence"/>
</dbReference>
<organism evidence="1">
    <name type="scientific">Desulfofervidus auxilii</name>
    <dbReference type="NCBI Taxonomy" id="1621989"/>
    <lineage>
        <taxon>Bacteria</taxon>
        <taxon>Pseudomonadati</taxon>
        <taxon>Thermodesulfobacteriota</taxon>
        <taxon>Candidatus Desulfofervidia</taxon>
        <taxon>Candidatus Desulfofervidales</taxon>
        <taxon>Candidatus Desulfofervidaceae</taxon>
        <taxon>Candidatus Desulfofervidus</taxon>
    </lineage>
</organism>
<protein>
    <recommendedName>
        <fullName evidence="2">Universal stress protein</fullName>
    </recommendedName>
</protein>
<reference evidence="1" key="1">
    <citation type="journal article" date="2020" name="mSystems">
        <title>Genome- and Community-Level Interaction Insights into Carbon Utilization and Element Cycling Functions of Hydrothermarchaeota in Hydrothermal Sediment.</title>
        <authorList>
            <person name="Zhou Z."/>
            <person name="Liu Y."/>
            <person name="Xu W."/>
            <person name="Pan J."/>
            <person name="Luo Z.H."/>
            <person name="Li M."/>
        </authorList>
    </citation>
    <scope>NUCLEOTIDE SEQUENCE [LARGE SCALE GENOMIC DNA]</scope>
    <source>
        <strain evidence="1">HyVt-233</strain>
    </source>
</reference>
<evidence type="ECO:0000313" key="1">
    <source>
        <dbReference type="EMBL" id="HDD45138.1"/>
    </source>
</evidence>
<sequence>MKRKILLAVLFKKIETLFEAATYAEAGAFEIAREVLEKETDKEALLYAENLGKRIGAEIEILYVIKPSKRKTLKRKLKKLFYYFTKKIIPNANLSIGNLEEEITNYVKTHNEILFTIVSERDIKTLQKCKELNCPLIVIKPKS</sequence>
<comment type="caution">
    <text evidence="1">The sequence shown here is derived from an EMBL/GenBank/DDBJ whole genome shotgun (WGS) entry which is preliminary data.</text>
</comment>
<accession>A0A7C0Y5V3</accession>